<dbReference type="OrthoDB" id="5596951at2759"/>
<feature type="transmembrane region" description="Helical" evidence="3">
    <location>
        <begin position="239"/>
        <end position="261"/>
    </location>
</feature>
<proteinExistence type="predicted"/>
<feature type="signal peptide" evidence="4">
    <location>
        <begin position="1"/>
        <end position="33"/>
    </location>
</feature>
<evidence type="ECO:0000256" key="3">
    <source>
        <dbReference type="SAM" id="Phobius"/>
    </source>
</evidence>
<keyword evidence="6" id="KW-1185">Reference proteome</keyword>
<dbReference type="Proteomes" id="UP001150569">
    <property type="component" value="Unassembled WGS sequence"/>
</dbReference>
<feature type="transmembrane region" description="Helical" evidence="3">
    <location>
        <begin position="1076"/>
        <end position="1105"/>
    </location>
</feature>
<name>A0A9W8AHV9_9FUNG</name>
<feature type="compositionally biased region" description="Pro residues" evidence="2">
    <location>
        <begin position="112"/>
        <end position="123"/>
    </location>
</feature>
<comment type="caution">
    <text evidence="5">The sequence shown here is derived from an EMBL/GenBank/DDBJ whole genome shotgun (WGS) entry which is preliminary data.</text>
</comment>
<feature type="transmembrane region" description="Helical" evidence="3">
    <location>
        <begin position="997"/>
        <end position="1022"/>
    </location>
</feature>
<feature type="transmembrane region" description="Helical" evidence="3">
    <location>
        <begin position="1912"/>
        <end position="1933"/>
    </location>
</feature>
<feature type="compositionally biased region" description="Acidic residues" evidence="2">
    <location>
        <begin position="1357"/>
        <end position="1369"/>
    </location>
</feature>
<evidence type="ECO:0000313" key="6">
    <source>
        <dbReference type="Proteomes" id="UP001150569"/>
    </source>
</evidence>
<keyword evidence="3" id="KW-0812">Transmembrane</keyword>
<dbReference type="PANTHER" id="PTHR13037">
    <property type="entry name" value="FORMIN"/>
    <property type="match status" value="1"/>
</dbReference>
<evidence type="ECO:0000256" key="4">
    <source>
        <dbReference type="SAM" id="SignalP"/>
    </source>
</evidence>
<feature type="region of interest" description="Disordered" evidence="2">
    <location>
        <begin position="458"/>
        <end position="485"/>
    </location>
</feature>
<keyword evidence="1" id="KW-0945">Host-virus interaction</keyword>
<feature type="transmembrane region" description="Helical" evidence="3">
    <location>
        <begin position="347"/>
        <end position="365"/>
    </location>
</feature>
<feature type="transmembrane region" description="Helical" evidence="3">
    <location>
        <begin position="377"/>
        <end position="404"/>
    </location>
</feature>
<keyword evidence="3" id="KW-0472">Membrane</keyword>
<keyword evidence="4" id="KW-0732">Signal</keyword>
<evidence type="ECO:0000256" key="1">
    <source>
        <dbReference type="ARBA" id="ARBA00022581"/>
    </source>
</evidence>
<gene>
    <name evidence="5" type="ORF">IWQ60_002211</name>
</gene>
<feature type="compositionally biased region" description="Low complexity" evidence="2">
    <location>
        <begin position="187"/>
        <end position="197"/>
    </location>
</feature>
<feature type="region of interest" description="Disordered" evidence="2">
    <location>
        <begin position="897"/>
        <end position="919"/>
    </location>
</feature>
<protein>
    <submittedName>
        <fullName evidence="5">Uncharacterized protein</fullName>
    </submittedName>
</protein>
<feature type="region of interest" description="Disordered" evidence="2">
    <location>
        <begin position="563"/>
        <end position="582"/>
    </location>
</feature>
<evidence type="ECO:0000313" key="5">
    <source>
        <dbReference type="EMBL" id="KAJ1928266.1"/>
    </source>
</evidence>
<dbReference type="PANTHER" id="PTHR13037:SF24">
    <property type="entry name" value="POLYCOMB PROTEIN PCL-RELATED"/>
    <property type="match status" value="1"/>
</dbReference>
<feature type="region of interest" description="Disordered" evidence="2">
    <location>
        <begin position="1356"/>
        <end position="1376"/>
    </location>
</feature>
<reference evidence="5" key="1">
    <citation type="submission" date="2022-07" db="EMBL/GenBank/DDBJ databases">
        <title>Phylogenomic reconstructions and comparative analyses of Kickxellomycotina fungi.</title>
        <authorList>
            <person name="Reynolds N.K."/>
            <person name="Stajich J.E."/>
            <person name="Barry K."/>
            <person name="Grigoriev I.V."/>
            <person name="Crous P."/>
            <person name="Smith M.E."/>
        </authorList>
    </citation>
    <scope>NUCLEOTIDE SEQUENCE</scope>
    <source>
        <strain evidence="5">RSA 861</strain>
    </source>
</reference>
<feature type="region of interest" description="Disordered" evidence="2">
    <location>
        <begin position="103"/>
        <end position="128"/>
    </location>
</feature>
<organism evidence="5 6">
    <name type="scientific">Tieghemiomyces parasiticus</name>
    <dbReference type="NCBI Taxonomy" id="78921"/>
    <lineage>
        <taxon>Eukaryota</taxon>
        <taxon>Fungi</taxon>
        <taxon>Fungi incertae sedis</taxon>
        <taxon>Zoopagomycota</taxon>
        <taxon>Kickxellomycotina</taxon>
        <taxon>Dimargaritomycetes</taxon>
        <taxon>Dimargaritales</taxon>
        <taxon>Dimargaritaceae</taxon>
        <taxon>Tieghemiomyces</taxon>
    </lineage>
</organism>
<feature type="transmembrane region" description="Helical" evidence="3">
    <location>
        <begin position="69"/>
        <end position="92"/>
    </location>
</feature>
<feature type="transmembrane region" description="Helical" evidence="3">
    <location>
        <begin position="305"/>
        <end position="326"/>
    </location>
</feature>
<feature type="chain" id="PRO_5040741536" evidence="4">
    <location>
        <begin position="34"/>
        <end position="1942"/>
    </location>
</feature>
<feature type="region of interest" description="Disordered" evidence="2">
    <location>
        <begin position="168"/>
        <end position="203"/>
    </location>
</feature>
<dbReference type="EMBL" id="JANBPT010000081">
    <property type="protein sequence ID" value="KAJ1928266.1"/>
    <property type="molecule type" value="Genomic_DNA"/>
</dbReference>
<keyword evidence="3" id="KW-1133">Transmembrane helix</keyword>
<evidence type="ECO:0000256" key="2">
    <source>
        <dbReference type="SAM" id="MobiDB-lite"/>
    </source>
</evidence>
<sequence>MSTRRGTPLRVNVLTRILFVSWACILLADGVRSDQITPDGTGPGPAPAVHDPGSDPDFGYHFFNVVVRLHILASAGYLALFILLFATVIRLFPVSPRVPVYSPPRYQAKGPAPDPTRPPPPPRWASSAEVVPGSFNSLPVAPAPSSPPPPSRARSFLNRTSSLVSLSDWLAGPSTPRTPAHTGSVRTAAPSPTTIPTTPLPARPGLVPRLSSTALLRPRPVLDASTYWSALVPRLSCTLALTLVAMEVILLFATIWLANYLDALTHFRLLPLATALAQGPVSNPAWIPVYSWHDMMDATLLTTLWYYQTYLTQLALWLVLPFAYFFTETDPTAHFLGRAREALFTTVLVQVLQGISVAVVTLGFLDLPSTLAESWLYYTWLCALGLPLSLVLLPHGLTAFWAMVRSLPLPFDHRRRLQLKIDIIVCQIQSVERELDRLHWQRRRSLLDHRAAAAAVEKTDGVRPPAVTPARPSRRRHRTPPVPNLGAAVPRVGYTVLTRLRAATSQWHRRFPPLAPLTRDRLVDGGRAVVQQSRMYLFGKDQTSRGQTSPSRPFAFPWRRSLTTPAATSGETNRRPLATTPKLNPKRVTVVTSVNQSVTAGPEPDAVTLLRKRKSKPSLRQEGPAKVGRGASLATSSPLMRLDEEYLVVARDPNSAALAQPVSPMERSAGLDVRTMLVRRTSTPAPRLADAPPVPTSPILTPADGWDGLTVAAQQLTSAGRVMHQTSTQLERRRQDLLLLDLGHDATYRRRNAELRRLYADYRFLRDLTQRSPWQWNLLFAGVSLLAVLASLGLLVNGAASLFWGVIDGDRDLAIWVHYGLPRDQRSTHREGLPVAFDVHDYAQAINAANRTAELAYATQATAVVLPSAPPAPAIATERSPWYKPFLSLWRPPASTDGSTGRWPPGRVASTPTESITPDNPCPPHLPFPFPRPYPCTTTDLGADVAIPSGAPFPLGFLPGTAPFIDTTPSVSDYYTTALNFPDGVLAAPTPALAPGALLVALGLSQVLLTGFLLVLLVLGLLSLARAFHQIPDEATGTDDHHEPGGAHTARLRPIRSLRSVYFHFPNLRSVPLRTLIVYLFGLLGLMHVFPTLARILGVLSPAVWAMATRPLTRPLRQVLETSETWQSLCATLAWFIELVGHWYHQLDGRPGQGFYVAYLALGDVVRGLGATVRARVESVRRHPDVTVVRGHLGRAVRFVMRQLRRTVTVSRRWYNAEPPAGNSTRSIWTLIYRLGALWLGVAPLRRPLSVDPYITHLDAPVPPTLAAPNVCPAVTKICPWQWPYQSTTQLAGALPNSVKSPPPSLSAATPRSDASAFLKLTKSDLSTSEVNSPHIGRSPAFTWYPQTPAVAITPAEADDEEEEEEDPDLTSPPPVLRDLADLLDRPYHSNSASWAVWWHWQLNRWASQRRQRAQPDPPGVLSQKWTTEVARVRAWTVQLYSAARSLWPDHAYYTSQRLLATCPRPDRLICLADFPASGDRGAWYAYCSVCPGDPSCGDRGQRVLTGLHILWNQAVKWSTDWICRRIPAAWHVGWQVLRAWYMRMAETAGAWQPPPAAVALVPTRTATVSTPAYDLFLASRALLTTGATQLADHLRRATAATAGTFRTYWNRLSTPTVVPTPRPIPSEVKAALGTAQARLAALPPAPPPPVPAAYYQLTYGTPVPGDTRATRLYIYYYYLAYYQAYFVRAMTTSAAALTNPRVTAPPSDAEWKNLLQDPAFSWRTRRSVWLFWWLWWNSFLEVHQRRPLESPSVPVQADGFSFETTWPAETKVLRPLAAVALNVVWAALAVSSGSAPSMRYSIWSVYANEPAYPKHLHDPLYNTYAAHWTSPNTDPNATRWLQAWESWQAEHWTAAVPTAWTSGRAEEDILAPMVAPPSLADSWLASPPPAPRLPATLTEAEMAQRLPVPTLLQVALFLFRAALTLLLSFRLVETFVHVFMT</sequence>
<feature type="transmembrane region" description="Helical" evidence="3">
    <location>
        <begin position="778"/>
        <end position="804"/>
    </location>
</feature>
<accession>A0A9W8AHV9</accession>